<keyword evidence="2" id="KW-1185">Reference proteome</keyword>
<dbReference type="PANTHER" id="PTHR14096:SF27">
    <property type="entry name" value="APOLIPOPROTEIN L2"/>
    <property type="match status" value="1"/>
</dbReference>
<gene>
    <name evidence="3" type="primary">LOC140595894</name>
</gene>
<dbReference type="Proteomes" id="UP001652641">
    <property type="component" value="Chromosome 16"/>
</dbReference>
<protein>
    <submittedName>
        <fullName evidence="3">Apolipoprotein L3-like</fullName>
    </submittedName>
</protein>
<reference evidence="3" key="1">
    <citation type="submission" date="2025-08" db="UniProtKB">
        <authorList>
            <consortium name="RefSeq"/>
        </authorList>
    </citation>
    <scope>IDENTIFICATION</scope>
    <source>
        <tissue evidence="3">Cell line</tissue>
    </source>
</reference>
<organism evidence="2 3">
    <name type="scientific">Vulpes vulpes</name>
    <name type="common">Red fox</name>
    <dbReference type="NCBI Taxonomy" id="9627"/>
    <lineage>
        <taxon>Eukaryota</taxon>
        <taxon>Metazoa</taxon>
        <taxon>Chordata</taxon>
        <taxon>Craniata</taxon>
        <taxon>Vertebrata</taxon>
        <taxon>Euteleostomi</taxon>
        <taxon>Mammalia</taxon>
        <taxon>Eutheria</taxon>
        <taxon>Laurasiatheria</taxon>
        <taxon>Carnivora</taxon>
        <taxon>Caniformia</taxon>
        <taxon>Canidae</taxon>
        <taxon>Vulpes</taxon>
    </lineage>
</organism>
<evidence type="ECO:0000313" key="2">
    <source>
        <dbReference type="Proteomes" id="UP001652641"/>
    </source>
</evidence>
<dbReference type="RefSeq" id="XP_072597702.1">
    <property type="nucleotide sequence ID" value="XM_072741601.1"/>
</dbReference>
<sequence>MAQDDWGLCNRGHSLQLSPYCQPDCSVRVKSKRFIEDAIEYFQDRVSQEVLHFLLINHEAWEKFVAETSLSREEADALREGLNDLEGDMDIEDEGQAREKFLNVFPQVKVELEGYIRRLHECADEVDQVHEGCTITNIAASSTGAATGPLGIHGLGLVPVIGGLSPETLVAGVGLGAASAATQVTTSTVEGSHESPATAEATLDKEEVVAKVLHENWSSISSLAVDSMKVLARAARDIRNLRPGRFRSQPVDSAAGLTALGIVWEQVNRVVRGTLQAIVRGAQAIGMASHGLFILMEVVNLVFKSGNLHEEAKTWSAESMREEAQELSRKLELLIKIDESLK</sequence>
<evidence type="ECO:0000256" key="1">
    <source>
        <dbReference type="ARBA" id="ARBA00010090"/>
    </source>
</evidence>
<dbReference type="GeneID" id="140595894"/>
<evidence type="ECO:0000313" key="3">
    <source>
        <dbReference type="RefSeq" id="XP_072597702.1"/>
    </source>
</evidence>
<dbReference type="Pfam" id="PF05461">
    <property type="entry name" value="ApoL"/>
    <property type="match status" value="1"/>
</dbReference>
<proteinExistence type="inferred from homology"/>
<accession>A0ABM4Z583</accession>
<name>A0ABM4Z583_VULVU</name>
<dbReference type="PANTHER" id="PTHR14096">
    <property type="entry name" value="APOLIPOPROTEIN L"/>
    <property type="match status" value="1"/>
</dbReference>
<dbReference type="InterPro" id="IPR008405">
    <property type="entry name" value="ApoL"/>
</dbReference>
<comment type="similarity">
    <text evidence="1">Belongs to the apolipoprotein L family.</text>
</comment>